<evidence type="ECO:0000259" key="2">
    <source>
        <dbReference type="Pfam" id="PF08434"/>
    </source>
</evidence>
<organism evidence="3 4">
    <name type="scientific">Allacma fusca</name>
    <dbReference type="NCBI Taxonomy" id="39272"/>
    <lineage>
        <taxon>Eukaryota</taxon>
        <taxon>Metazoa</taxon>
        <taxon>Ecdysozoa</taxon>
        <taxon>Arthropoda</taxon>
        <taxon>Hexapoda</taxon>
        <taxon>Collembola</taxon>
        <taxon>Symphypleona</taxon>
        <taxon>Sminthuridae</taxon>
        <taxon>Allacma</taxon>
    </lineage>
</organism>
<evidence type="ECO:0000313" key="4">
    <source>
        <dbReference type="Proteomes" id="UP000708208"/>
    </source>
</evidence>
<reference evidence="3" key="1">
    <citation type="submission" date="2021-06" db="EMBL/GenBank/DDBJ databases">
        <authorList>
            <person name="Hodson N. C."/>
            <person name="Mongue J. A."/>
            <person name="Jaron S. K."/>
        </authorList>
    </citation>
    <scope>NUCLEOTIDE SEQUENCE</scope>
</reference>
<dbReference type="EMBL" id="CAJVCH010063180">
    <property type="protein sequence ID" value="CAG7719642.1"/>
    <property type="molecule type" value="Genomic_DNA"/>
</dbReference>
<comment type="caution">
    <text evidence="3">The sequence shown here is derived from an EMBL/GenBank/DDBJ whole genome shotgun (WGS) entry which is preliminary data.</text>
</comment>
<feature type="domain" description="Calcium-activated chloride channel N-terminal" evidence="2">
    <location>
        <begin position="31"/>
        <end position="169"/>
    </location>
</feature>
<dbReference type="Proteomes" id="UP000708208">
    <property type="component" value="Unassembled WGS sequence"/>
</dbReference>
<proteinExistence type="predicted"/>
<dbReference type="AlphaFoldDB" id="A0A8J2NV30"/>
<protein>
    <recommendedName>
        <fullName evidence="2">Calcium-activated chloride channel N-terminal domain-containing protein</fullName>
    </recommendedName>
</protein>
<evidence type="ECO:0000313" key="3">
    <source>
        <dbReference type="EMBL" id="CAG7719642.1"/>
    </source>
</evidence>
<name>A0A8J2NV30_9HEXA</name>
<feature type="chain" id="PRO_5035163682" description="Calcium-activated chloride channel N-terminal domain-containing protein" evidence="1">
    <location>
        <begin position="27"/>
        <end position="364"/>
    </location>
</feature>
<feature type="signal peptide" evidence="1">
    <location>
        <begin position="1"/>
        <end position="26"/>
    </location>
</feature>
<keyword evidence="4" id="KW-1185">Reference proteome</keyword>
<keyword evidence="1" id="KW-0732">Signal</keyword>
<dbReference type="Pfam" id="PF08434">
    <property type="entry name" value="CLCA"/>
    <property type="match status" value="1"/>
</dbReference>
<gene>
    <name evidence="3" type="ORF">AFUS01_LOCUS8957</name>
</gene>
<dbReference type="InterPro" id="IPR013642">
    <property type="entry name" value="CLCA_N"/>
</dbReference>
<evidence type="ECO:0000256" key="1">
    <source>
        <dbReference type="SAM" id="SignalP"/>
    </source>
</evidence>
<dbReference type="OrthoDB" id="687730at2759"/>
<sequence>MKSHMKLWVFALLATIVSQNFQASSGLKVDKDGGYHVVLAIKNNEAKPANVDTYINNIKNSFRTLSTKMWIATRESFYISNLEIILPQSWGVTGESLTSISYSTADIRVSSANRLPHVENNNLCGLPGDFIELPKTLFDNGNTGTLGENWKVLLVSWARYRWGAYEEHGIPGDKKFPYFIRDFEAADGDNKWVPNGCTNAEDNKLVGAYRTLIGAPCDPTSTSELDLTYNGLTDSNDASVLNQVILLLGNFFNDIDTTGIHKELIVGLGEFPSEETGPYLKSLVPLGLLSENKNALVEAIGNRKVIDNANQDFGIALQQAAAVIKATSPVEGGSILFVKASGARNACKLSFRLRIKFVKKIELK</sequence>
<accession>A0A8J2NV30</accession>